<dbReference type="SMART" id="SM01008">
    <property type="entry name" value="Ald_Xan_dh_C"/>
    <property type="match status" value="1"/>
</dbReference>
<dbReference type="Proteomes" id="UP000516369">
    <property type="component" value="Chromosome"/>
</dbReference>
<reference evidence="5 6" key="1">
    <citation type="submission" date="2020-05" db="EMBL/GenBank/DDBJ databases">
        <title>Complete closed genome sequence of Defluviicoccus vanus.</title>
        <authorList>
            <person name="Bessarab I."/>
            <person name="Arumugam K."/>
            <person name="Maszenan A.M."/>
            <person name="Seviour R.J."/>
            <person name="Williams R.B."/>
        </authorList>
    </citation>
    <scope>NUCLEOTIDE SEQUENCE [LARGE SCALE GENOMIC DNA]</scope>
    <source>
        <strain evidence="5 6">Ben 114</strain>
    </source>
</reference>
<dbReference type="GO" id="GO:0016491">
    <property type="term" value="F:oxidoreductase activity"/>
    <property type="evidence" value="ECO:0007669"/>
    <property type="project" value="UniProtKB-KW"/>
</dbReference>
<proteinExistence type="predicted"/>
<evidence type="ECO:0000313" key="6">
    <source>
        <dbReference type="Proteomes" id="UP000516369"/>
    </source>
</evidence>
<evidence type="ECO:0000259" key="4">
    <source>
        <dbReference type="SMART" id="SM01008"/>
    </source>
</evidence>
<accession>A0A7H1N5X3</accession>
<dbReference type="Gene3D" id="3.90.1170.50">
    <property type="entry name" value="Aldehyde oxidase/xanthine dehydrogenase, a/b hammerhead"/>
    <property type="match status" value="1"/>
</dbReference>
<dbReference type="Pfam" id="PF20256">
    <property type="entry name" value="MoCoBD_2"/>
    <property type="match status" value="1"/>
</dbReference>
<keyword evidence="6" id="KW-1185">Reference proteome</keyword>
<dbReference type="SUPFAM" id="SSF54665">
    <property type="entry name" value="CO dehydrogenase molybdoprotein N-domain-like"/>
    <property type="match status" value="1"/>
</dbReference>
<dbReference type="InterPro" id="IPR037165">
    <property type="entry name" value="AldOxase/xan_DH_Mopterin-bd_sf"/>
</dbReference>
<keyword evidence="1" id="KW-0500">Molybdenum</keyword>
<dbReference type="KEGG" id="dvn:HQ394_03635"/>
<dbReference type="Gene3D" id="3.30.365.10">
    <property type="entry name" value="Aldehyde oxidase/xanthine dehydrogenase, molybdopterin binding domain"/>
    <property type="match status" value="4"/>
</dbReference>
<dbReference type="Pfam" id="PF02738">
    <property type="entry name" value="MoCoBD_1"/>
    <property type="match status" value="1"/>
</dbReference>
<organism evidence="5 6">
    <name type="scientific">Defluviicoccus vanus</name>
    <dbReference type="NCBI Taxonomy" id="111831"/>
    <lineage>
        <taxon>Bacteria</taxon>
        <taxon>Pseudomonadati</taxon>
        <taxon>Pseudomonadota</taxon>
        <taxon>Alphaproteobacteria</taxon>
        <taxon>Rhodospirillales</taxon>
        <taxon>Rhodospirillaceae</taxon>
        <taxon>Defluviicoccus</taxon>
    </lineage>
</organism>
<evidence type="ECO:0000313" key="5">
    <source>
        <dbReference type="EMBL" id="QNT71109.1"/>
    </source>
</evidence>
<dbReference type="SUPFAM" id="SSF56003">
    <property type="entry name" value="Molybdenum cofactor-binding domain"/>
    <property type="match status" value="1"/>
</dbReference>
<dbReference type="PANTHER" id="PTHR11908">
    <property type="entry name" value="XANTHINE DEHYDROGENASE"/>
    <property type="match status" value="1"/>
</dbReference>
<dbReference type="InterPro" id="IPR036856">
    <property type="entry name" value="Ald_Oxase/Xan_DH_a/b_sf"/>
</dbReference>
<feature type="compositionally biased region" description="Basic residues" evidence="3">
    <location>
        <begin position="9"/>
        <end position="20"/>
    </location>
</feature>
<dbReference type="InterPro" id="IPR000674">
    <property type="entry name" value="Ald_Oxase/Xan_DH_a/b"/>
</dbReference>
<evidence type="ECO:0000256" key="2">
    <source>
        <dbReference type="ARBA" id="ARBA00023002"/>
    </source>
</evidence>
<dbReference type="GO" id="GO:0005506">
    <property type="term" value="F:iron ion binding"/>
    <property type="evidence" value="ECO:0007669"/>
    <property type="project" value="InterPro"/>
</dbReference>
<dbReference type="PANTHER" id="PTHR11908:SF132">
    <property type="entry name" value="ALDEHYDE OXIDASE 1-RELATED"/>
    <property type="match status" value="1"/>
</dbReference>
<feature type="domain" description="Aldehyde oxidase/xanthine dehydrogenase a/b hammerhead" evidence="4">
    <location>
        <begin position="29"/>
        <end position="149"/>
    </location>
</feature>
<dbReference type="EMBL" id="CP053923">
    <property type="protein sequence ID" value="QNT71109.1"/>
    <property type="molecule type" value="Genomic_DNA"/>
</dbReference>
<protein>
    <submittedName>
        <fullName evidence="5">Xanthine dehydrogenase family protein</fullName>
    </submittedName>
</protein>
<feature type="region of interest" description="Disordered" evidence="3">
    <location>
        <begin position="1"/>
        <end position="20"/>
    </location>
</feature>
<keyword evidence="2" id="KW-0560">Oxidoreductase</keyword>
<dbReference type="AlphaFoldDB" id="A0A7H1N5X3"/>
<dbReference type="Pfam" id="PF01315">
    <property type="entry name" value="Ald_Xan_dh_C"/>
    <property type="match status" value="1"/>
</dbReference>
<evidence type="ECO:0000256" key="3">
    <source>
        <dbReference type="SAM" id="MobiDB-lite"/>
    </source>
</evidence>
<dbReference type="InterPro" id="IPR016208">
    <property type="entry name" value="Ald_Oxase/xanthine_DH-like"/>
</dbReference>
<evidence type="ECO:0000256" key="1">
    <source>
        <dbReference type="ARBA" id="ARBA00022505"/>
    </source>
</evidence>
<gene>
    <name evidence="5" type="ORF">HQ394_03635</name>
</gene>
<dbReference type="InterPro" id="IPR046867">
    <property type="entry name" value="AldOxase/xan_DH_MoCoBD2"/>
</dbReference>
<sequence length="791" mass="83694">MSLRESSRRQSRCRARRRHPRVEDRRFLTGQGRYVADIVLPGETVARFLRSPHAYADVVAIDCRSALTVPGVLAVFTGADVAAAGLGEIPCPIAVKAADGSPLPRPGRPLLAGERVRFEGEPVAMVVATDRWAAEEALALIAVSYRPRPACTDIEAALAAEATALWPEAPGNVAFYWQRGDATAVAEALAAAPHTVRLALVNNRLIPSPMEPRVCLGDYDTASGRYTLYTSSQGAHAIKEALSQSTLKVGAADLLVIVPDVGGGFGTKAFHYPEEALVLWAAKKVGRPVKWVGERREAFTADTHGRDQRNELTAGFDDNGRCLALRVNTLANMGAYLNAYAPALPSQMTGCMLSGVYAIPAIFASCHGVYTNTVPVDAYRGAGRPEAAYAIERLMDAAARQLGLPPDEIRRRNFIRPQQLPYRSAMGPIYDSGDFAAVLDRALHEADWQSFAARRREAAAQGLLRGIGLSSYIEICGFAGESAWLRFPATGGVELRIGTQSTGQGHETAYAQLVAGYLGLPLTDVRVLQGNTDLIPTGEGTSGSRSLPVGGPAIEAACTAVLTRAERFARHLLQAGDAAMTFAAGHFVVDDGGRSIALLDLAAAARDPANRPPGDRDGGEAAAGLDAEGSFSLKASTFPNGCHVAEVEIDPATGRVTLIRYTAVDDFGTIVNPLLLAGQVQGGIAQGIGQALFEQAVYDPATAELSTASFQDYALPHASDLPRIEPRFASTPCRTNPLGIKGAGEAGTIAACPAVINAVMDALAPFGVSHIDMPATPEHIWRALRGAQTRA</sequence>
<dbReference type="InterPro" id="IPR008274">
    <property type="entry name" value="AldOxase/xan_DH_MoCoBD1"/>
</dbReference>
<name>A0A7H1N5X3_9PROT</name>